<dbReference type="OrthoDB" id="1892195at2759"/>
<gene>
    <name evidence="3" type="ORF">CEURO_LOCUS16663</name>
</gene>
<feature type="domain" description="Factor of DNA methylation 1-5/IDN2" evidence="2">
    <location>
        <begin position="470"/>
        <end position="601"/>
    </location>
</feature>
<dbReference type="Pfam" id="PF03469">
    <property type="entry name" value="XH"/>
    <property type="match status" value="1"/>
</dbReference>
<dbReference type="InterPro" id="IPR045177">
    <property type="entry name" value="FDM1-5/IDN2"/>
</dbReference>
<feature type="compositionally biased region" description="Basic and acidic residues" evidence="1">
    <location>
        <begin position="358"/>
        <end position="380"/>
    </location>
</feature>
<evidence type="ECO:0000313" key="4">
    <source>
        <dbReference type="Proteomes" id="UP001152484"/>
    </source>
</evidence>
<name>A0A9P0ZIX9_CUSEU</name>
<evidence type="ECO:0000256" key="1">
    <source>
        <dbReference type="SAM" id="MobiDB-lite"/>
    </source>
</evidence>
<dbReference type="PANTHER" id="PTHR21596">
    <property type="entry name" value="RIBONUCLEASE P SUBUNIT P38"/>
    <property type="match status" value="1"/>
</dbReference>
<accession>A0A9P0ZIX9</accession>
<protein>
    <recommendedName>
        <fullName evidence="2">Factor of DNA methylation 1-5/IDN2 domain-containing protein</fullName>
    </recommendedName>
</protein>
<organism evidence="3 4">
    <name type="scientific">Cuscuta europaea</name>
    <name type="common">European dodder</name>
    <dbReference type="NCBI Taxonomy" id="41803"/>
    <lineage>
        <taxon>Eukaryota</taxon>
        <taxon>Viridiplantae</taxon>
        <taxon>Streptophyta</taxon>
        <taxon>Embryophyta</taxon>
        <taxon>Tracheophyta</taxon>
        <taxon>Spermatophyta</taxon>
        <taxon>Magnoliopsida</taxon>
        <taxon>eudicotyledons</taxon>
        <taxon>Gunneridae</taxon>
        <taxon>Pentapetalae</taxon>
        <taxon>asterids</taxon>
        <taxon>lamiids</taxon>
        <taxon>Solanales</taxon>
        <taxon>Convolvulaceae</taxon>
        <taxon>Cuscuteae</taxon>
        <taxon>Cuscuta</taxon>
        <taxon>Cuscuta subgen. Cuscuta</taxon>
    </lineage>
</organism>
<dbReference type="GO" id="GO:0080188">
    <property type="term" value="P:gene silencing by siRNA-directed DNA methylation"/>
    <property type="evidence" value="ECO:0007669"/>
    <property type="project" value="InterPro"/>
</dbReference>
<proteinExistence type="predicted"/>
<sequence length="603" mass="71275">MKQKVRSWSRERKGCEVLSGQEKKKLEEEKMGDGGSTSSLELVSMEEKEADEKISWLVEVHKREKNDALQKILKVVKYFDANQELESQIEDIKVKLALMNHMRYKGGAVVQRKIAVIYKQLFMEHNCVQSRKMHHFLHDHFQSVLHEQGRWNSELEKKKHQLDSWRKELKNLDVLSEQVKSTCEEENNKEISSSDNLNWCLRAMLCSGENKPDFTPKYKDLLEMAQSKINPFFEQEEKRDTDNFSARHANDFELNYKKIDALQKKINENTFCLSEMLERKDEIQHAICEESRKIQCVVQEHVQRVVHEHECLNLELEDKKQHLDSWSRELNTREIMLKQEEQKLKEEKKKQNMKHMGGKNDGDAQEKQVDKKKEKVEENKKRNRGMMENDLDDKLRLEMEMEIKDLKEKLKDMTGQLQMKMEEMEELDVLNSTLISRERQCNDELQGTRKALIQGFRDVLTNGRSHIGIKRMGEIDSKAFQNTCKQKFSSNEANMKAVELCSLWQDKVKNPHWHPFKIIKIDENSSKEMINEEDEELCTLKEEWGDEIYAVVTKAVEEINAYNSSGSYEVPELWNFKEGRKAPLEEVVSFIFKQLKTHKRKRT</sequence>
<feature type="region of interest" description="Disordered" evidence="1">
    <location>
        <begin position="344"/>
        <end position="387"/>
    </location>
</feature>
<feature type="compositionally biased region" description="Basic and acidic residues" evidence="1">
    <location>
        <begin position="8"/>
        <end position="32"/>
    </location>
</feature>
<dbReference type="Proteomes" id="UP001152484">
    <property type="component" value="Unassembled WGS sequence"/>
</dbReference>
<feature type="region of interest" description="Disordered" evidence="1">
    <location>
        <begin position="1"/>
        <end position="43"/>
    </location>
</feature>
<dbReference type="EMBL" id="CAMAPE010000046">
    <property type="protein sequence ID" value="CAH9104713.1"/>
    <property type="molecule type" value="Genomic_DNA"/>
</dbReference>
<keyword evidence="4" id="KW-1185">Reference proteome</keyword>
<reference evidence="3" key="1">
    <citation type="submission" date="2022-07" db="EMBL/GenBank/DDBJ databases">
        <authorList>
            <person name="Macas J."/>
            <person name="Novak P."/>
            <person name="Neumann P."/>
        </authorList>
    </citation>
    <scope>NUCLEOTIDE SEQUENCE</scope>
</reference>
<comment type="caution">
    <text evidence="3">The sequence shown here is derived from an EMBL/GenBank/DDBJ whole genome shotgun (WGS) entry which is preliminary data.</text>
</comment>
<evidence type="ECO:0000313" key="3">
    <source>
        <dbReference type="EMBL" id="CAH9104713.1"/>
    </source>
</evidence>
<dbReference type="PANTHER" id="PTHR21596:SF3">
    <property type="entry name" value="FACTOR OF DNA METHYLATION 1-RELATED"/>
    <property type="match status" value="1"/>
</dbReference>
<dbReference type="AlphaFoldDB" id="A0A9P0ZIX9"/>
<evidence type="ECO:0000259" key="2">
    <source>
        <dbReference type="Pfam" id="PF03469"/>
    </source>
</evidence>
<dbReference type="InterPro" id="IPR005379">
    <property type="entry name" value="FDM1-5/IDN2_XH"/>
</dbReference>